<dbReference type="GO" id="GO:0071897">
    <property type="term" value="P:DNA biosynthetic process"/>
    <property type="evidence" value="ECO:0007669"/>
    <property type="project" value="UniProtKB-ARBA"/>
</dbReference>
<proteinExistence type="predicted"/>
<dbReference type="InterPro" id="IPR008042">
    <property type="entry name" value="Retrotrans_Pao"/>
</dbReference>
<dbReference type="Pfam" id="PF18701">
    <property type="entry name" value="DUF5641"/>
    <property type="match status" value="1"/>
</dbReference>
<dbReference type="PANTHER" id="PTHR47331:SF1">
    <property type="entry name" value="GAG-LIKE PROTEIN"/>
    <property type="match status" value="1"/>
</dbReference>
<dbReference type="InterPro" id="IPR040676">
    <property type="entry name" value="DUF5641"/>
</dbReference>
<accession>A0AAU9TKJ5</accession>
<dbReference type="InterPro" id="IPR041588">
    <property type="entry name" value="Integrase_H2C2"/>
</dbReference>
<protein>
    <recommendedName>
        <fullName evidence="1">Integrase catalytic domain-containing protein</fullName>
    </recommendedName>
</protein>
<dbReference type="Proteomes" id="UP001153954">
    <property type="component" value="Unassembled WGS sequence"/>
</dbReference>
<organism evidence="2 3">
    <name type="scientific">Euphydryas editha</name>
    <name type="common">Edith's checkerspot</name>
    <dbReference type="NCBI Taxonomy" id="104508"/>
    <lineage>
        <taxon>Eukaryota</taxon>
        <taxon>Metazoa</taxon>
        <taxon>Ecdysozoa</taxon>
        <taxon>Arthropoda</taxon>
        <taxon>Hexapoda</taxon>
        <taxon>Insecta</taxon>
        <taxon>Pterygota</taxon>
        <taxon>Neoptera</taxon>
        <taxon>Endopterygota</taxon>
        <taxon>Lepidoptera</taxon>
        <taxon>Glossata</taxon>
        <taxon>Ditrysia</taxon>
        <taxon>Papilionoidea</taxon>
        <taxon>Nymphalidae</taxon>
        <taxon>Nymphalinae</taxon>
        <taxon>Euphydryas</taxon>
    </lineage>
</organism>
<keyword evidence="3" id="KW-1185">Reference proteome</keyword>
<dbReference type="GO" id="GO:0042575">
    <property type="term" value="C:DNA polymerase complex"/>
    <property type="evidence" value="ECO:0007669"/>
    <property type="project" value="UniProtKB-ARBA"/>
</dbReference>
<sequence length="1727" mass="197847">MEGLVNVLKDIQNVIQKGLINFKKCPKDRLTVEYMETRLELLEKDWALFKENNTKLHENYKAQEVKPFVDIYDSAEDTYITYKSLIKSLLNKCKSTNEHKTNDKFNSKSSSVKLPRISIPTFSGKYSEWTTFRDLFVSLIDKNENLDNVEKMHYLKLHLTGEAEQFVRHKEISDLNYSQCWSQLEKRYSNKKYLSNCILKRLFGQKRISVESATGIKELLDTTNDCLNALTNLKVDVSTWDIIIIHIIAFKLDPETRKQWELSTNNYDSNELPTYEQFATFLENRFRALECIEPKKVHHAAGLHSSKAMVAVSSGSIRCEYCTESHKLCFCKNFAKQTVDFRRDFVVKHNICFNCLGSNHNVYNCRKQTTCKVCQKRHHSLLHPSGKSVNPTQDVKANLTTVNASSSTSTNHVVSCLSTDKVLMSRQVLLATALVKAESKGGDFKLVRALLDQGSQACLITESTVQYLRLTKIPIQGVVSGLGNRSTISKYMVHLNIQSRIDSEFKLQVTAYVLSKITSYLPEQSINNNSFEWIDINNYDLADPQFNQSNKIDILLGADAYSCILKEGVMRSPSSGLIAQNTNLGWILSGSVNRSNGSSNRIHTNITVMHAQMKEDEILKRFWEIEEQTNNKKILTPDEQKCQEFYRATTSRRKDGRYVVRLPFRIEDPQFNNTRAIAEIKFISLERRLQNNIELKQQYTDVINEYLQLDHMRPVKEDDSKKKVAVYLPHHAVIRNDKTTTKVRVVFNASEKYGKGVSLNDTLMTGPTLQADLRYTVMRWRVYPIGLVADIVKMYRQIRIAEKDTMYQRILWRNNPKEEIKDYELLTVTFGTASAPYQAVRTLHQIVYDEGEQYSLAADRVLNCFYMDDLMTGCYSVEEGMAIYKEMTELLGKGGMLLQKWNSNDQELLNRISSVGIEKVERKTDQANKLEKVIEDKEVDIKIDSIIKILGLTWNRSKDSFQYTVNLPQLTNTPVTKRAVISDIARLFDPLGWLAPSIVLAKIFIQKLWLAGIGWDEQLSTELLQEWHTYRQELSLLTEVMLPRWLGTNSGDDLELHGFCDASKAAYSAVVYLRMIDVAGKVKVALLVAKTRVAPIKQISIPRLELCGAVLLSKLLIETAEVLKIPLNKIYAWTDSTIVLAWLNSHPSRWKTFVANRTSEILSSMQPSQWFHVSTTENPADIASRGVLPSLLLGNTHWFYGPTFLEVQSIKKYKRPEDFKTELEQSVKVYVAATSTNDCEIFTRFSSLPKLLRVIAYCRRFLNKQTNKTEYLQKKEIDQALECCIRKTQENIFTEEYMQLQEKGFLQLKSSKLKSLCPYLDDKGLIRIQGRLEKSSLDIHMKHPIVLPNKGHLIHLIVADAHTKTLHGGPQLMLNYLRTAYWILGVRNLVKHYVQKCVTCAKQRASTKAQIMGDLPAVRCTPARPFLHSGVDYAGPINIRTTKGRGHHSYKGYICLFVCMSTRALHLEVVSDMSTQAFLAAFRRFVARRGHCAKLFSDNGTTFVGASRELEQLTHCQASIAKHLETNNTEWHFIPAHAPNFGGLWEAGVKSTKFHLKRVIGDATLTYEELTTLLNQVEACLNSRPISVINLNDPGEPIPLTPGHFLIGEPLISIPEYKDYESSNVYSLTRWQFVQRMLQSFWRRWSQEYLSNLMHRYKWSSKIQEPKVGDVVLIKEDNLPPSHWLMGRILQKHPGDNNVTRVVTLRTKSSIIKRPTNKLCILPIADQ</sequence>
<feature type="domain" description="Integrase catalytic" evidence="1">
    <location>
        <begin position="1421"/>
        <end position="1602"/>
    </location>
</feature>
<dbReference type="Pfam" id="PF03564">
    <property type="entry name" value="DUF1759"/>
    <property type="match status" value="1"/>
</dbReference>
<dbReference type="InterPro" id="IPR036397">
    <property type="entry name" value="RNaseH_sf"/>
</dbReference>
<dbReference type="GO" id="GO:0015074">
    <property type="term" value="P:DNA integration"/>
    <property type="evidence" value="ECO:0007669"/>
    <property type="project" value="InterPro"/>
</dbReference>
<evidence type="ECO:0000259" key="1">
    <source>
        <dbReference type="PROSITE" id="PS50994"/>
    </source>
</evidence>
<dbReference type="Gene3D" id="1.10.340.70">
    <property type="match status" value="1"/>
</dbReference>
<dbReference type="InterPro" id="IPR043502">
    <property type="entry name" value="DNA/RNA_pol_sf"/>
</dbReference>
<dbReference type="SUPFAM" id="SSF53098">
    <property type="entry name" value="Ribonuclease H-like"/>
    <property type="match status" value="1"/>
</dbReference>
<name>A0AAU9TKJ5_EUPED</name>
<comment type="caution">
    <text evidence="2">The sequence shown here is derived from an EMBL/GenBank/DDBJ whole genome shotgun (WGS) entry which is preliminary data.</text>
</comment>
<dbReference type="GO" id="GO:0003676">
    <property type="term" value="F:nucleic acid binding"/>
    <property type="evidence" value="ECO:0007669"/>
    <property type="project" value="InterPro"/>
</dbReference>
<dbReference type="EMBL" id="CAKOGL010000007">
    <property type="protein sequence ID" value="CAH2088129.1"/>
    <property type="molecule type" value="Genomic_DNA"/>
</dbReference>
<dbReference type="Pfam" id="PF17921">
    <property type="entry name" value="Integrase_H2C2"/>
    <property type="match status" value="1"/>
</dbReference>
<dbReference type="Gene3D" id="3.30.420.10">
    <property type="entry name" value="Ribonuclease H-like superfamily/Ribonuclease H"/>
    <property type="match status" value="1"/>
</dbReference>
<dbReference type="InterPro" id="IPR012337">
    <property type="entry name" value="RNaseH-like_sf"/>
</dbReference>
<evidence type="ECO:0000313" key="3">
    <source>
        <dbReference type="Proteomes" id="UP001153954"/>
    </source>
</evidence>
<dbReference type="PROSITE" id="PS50994">
    <property type="entry name" value="INTEGRASE"/>
    <property type="match status" value="1"/>
</dbReference>
<gene>
    <name evidence="2" type="ORF">EEDITHA_LOCUS4317</name>
</gene>
<dbReference type="PANTHER" id="PTHR47331">
    <property type="entry name" value="PHD-TYPE DOMAIN-CONTAINING PROTEIN"/>
    <property type="match status" value="1"/>
</dbReference>
<dbReference type="InterPro" id="IPR005312">
    <property type="entry name" value="DUF1759"/>
</dbReference>
<dbReference type="Pfam" id="PF05380">
    <property type="entry name" value="Peptidase_A17"/>
    <property type="match status" value="1"/>
</dbReference>
<reference evidence="2" key="1">
    <citation type="submission" date="2022-03" db="EMBL/GenBank/DDBJ databases">
        <authorList>
            <person name="Tunstrom K."/>
        </authorList>
    </citation>
    <scope>NUCLEOTIDE SEQUENCE</scope>
</reference>
<dbReference type="SUPFAM" id="SSF56672">
    <property type="entry name" value="DNA/RNA polymerases"/>
    <property type="match status" value="1"/>
</dbReference>
<evidence type="ECO:0000313" key="2">
    <source>
        <dbReference type="EMBL" id="CAH2088129.1"/>
    </source>
</evidence>
<dbReference type="InterPro" id="IPR001584">
    <property type="entry name" value="Integrase_cat-core"/>
</dbReference>